<sequence>MSRELGEKIRKLMRQYDITQAQLSDRIGVGQSSISKYLSGANEPKAETLANIATILHTTSEELLGKPEKKLQTPYGTIKEYCARHGQDLSDAEVIDLITTLLAPRGGKIDFPR</sequence>
<dbReference type="Pfam" id="PF01381">
    <property type="entry name" value="HTH_3"/>
    <property type="match status" value="1"/>
</dbReference>
<evidence type="ECO:0000259" key="1">
    <source>
        <dbReference type="PROSITE" id="PS50943"/>
    </source>
</evidence>
<organism evidence="2 3">
    <name type="scientific">Bifidobacterium primatium</name>
    <dbReference type="NCBI Taxonomy" id="2045438"/>
    <lineage>
        <taxon>Bacteria</taxon>
        <taxon>Bacillati</taxon>
        <taxon>Actinomycetota</taxon>
        <taxon>Actinomycetes</taxon>
        <taxon>Bifidobacteriales</taxon>
        <taxon>Bifidobacteriaceae</taxon>
        <taxon>Bifidobacterium</taxon>
    </lineage>
</organism>
<dbReference type="PROSITE" id="PS50943">
    <property type="entry name" value="HTH_CROC1"/>
    <property type="match status" value="1"/>
</dbReference>
<protein>
    <submittedName>
        <fullName evidence="2">XRE family transcriptional regulator</fullName>
    </submittedName>
</protein>
<dbReference type="GO" id="GO:0003677">
    <property type="term" value="F:DNA binding"/>
    <property type="evidence" value="ECO:0007669"/>
    <property type="project" value="InterPro"/>
</dbReference>
<proteinExistence type="predicted"/>
<keyword evidence="3" id="KW-1185">Reference proteome</keyword>
<dbReference type="AlphaFoldDB" id="A0A2M9HA66"/>
<comment type="caution">
    <text evidence="2">The sequence shown here is derived from an EMBL/GenBank/DDBJ whole genome shotgun (WGS) entry which is preliminary data.</text>
</comment>
<dbReference type="EMBL" id="PEBI01000001">
    <property type="protein sequence ID" value="PJM73705.1"/>
    <property type="molecule type" value="Genomic_DNA"/>
</dbReference>
<dbReference type="RefSeq" id="WP_100509852.1">
    <property type="nucleotide sequence ID" value="NZ_PEBI01000001.1"/>
</dbReference>
<gene>
    <name evidence="2" type="ORF">CS006_00465</name>
</gene>
<dbReference type="OrthoDB" id="2002959at2"/>
<reference evidence="2 3" key="1">
    <citation type="submission" date="2017-10" db="EMBL/GenBank/DDBJ databases">
        <title>Draft genome sequences of strains TRE 1, TRE 9, TRE H and TRI 7, isolated from tamarins, belonging to four potential novel Bifidobacterium species.</title>
        <authorList>
            <person name="Mattarelli P."/>
            <person name="Modesto M."/>
            <person name="Puglisi E."/>
            <person name="Morelli L."/>
            <person name="Spezio C."/>
            <person name="Bonetti A."/>
            <person name="Sandri C."/>
        </authorList>
    </citation>
    <scope>NUCLEOTIDE SEQUENCE [LARGE SCALE GENOMIC DNA]</scope>
    <source>
        <strain evidence="3">TRE1</strain>
    </source>
</reference>
<dbReference type="SMART" id="SM00530">
    <property type="entry name" value="HTH_XRE"/>
    <property type="match status" value="1"/>
</dbReference>
<dbReference type="InterPro" id="IPR001387">
    <property type="entry name" value="Cro/C1-type_HTH"/>
</dbReference>
<dbReference type="SUPFAM" id="SSF47413">
    <property type="entry name" value="lambda repressor-like DNA-binding domains"/>
    <property type="match status" value="1"/>
</dbReference>
<dbReference type="CDD" id="cd00093">
    <property type="entry name" value="HTH_XRE"/>
    <property type="match status" value="1"/>
</dbReference>
<evidence type="ECO:0000313" key="2">
    <source>
        <dbReference type="EMBL" id="PJM73705.1"/>
    </source>
</evidence>
<feature type="domain" description="HTH cro/C1-type" evidence="1">
    <location>
        <begin position="9"/>
        <end position="63"/>
    </location>
</feature>
<dbReference type="InterPro" id="IPR010982">
    <property type="entry name" value="Lambda_DNA-bd_dom_sf"/>
</dbReference>
<dbReference type="Proteomes" id="UP000229095">
    <property type="component" value="Unassembled WGS sequence"/>
</dbReference>
<dbReference type="Gene3D" id="1.10.260.40">
    <property type="entry name" value="lambda repressor-like DNA-binding domains"/>
    <property type="match status" value="1"/>
</dbReference>
<evidence type="ECO:0000313" key="3">
    <source>
        <dbReference type="Proteomes" id="UP000229095"/>
    </source>
</evidence>
<accession>A0A2M9HA66</accession>
<name>A0A2M9HA66_9BIFI</name>